<organism evidence="1 2">
    <name type="scientific">Acidianus sulfidivorans JP7</name>
    <dbReference type="NCBI Taxonomy" id="619593"/>
    <lineage>
        <taxon>Archaea</taxon>
        <taxon>Thermoproteota</taxon>
        <taxon>Thermoprotei</taxon>
        <taxon>Sulfolobales</taxon>
        <taxon>Sulfolobaceae</taxon>
        <taxon>Acidianus</taxon>
    </lineage>
</organism>
<reference evidence="1 2" key="1">
    <citation type="submission" date="2018-05" db="EMBL/GenBank/DDBJ databases">
        <title>Complete Genome Sequences of Extremely Thermoacidophilic, Metal-Mobilizing Type-Strain Members of the Archaeal Family Sulfolobaceae: Acidianus brierleyi DSM-1651T, Acidianus sulfidivorans DSM-18786T, Metallosphaera hakonensis DSM-7519T, and Metallosphaera prunae DSM-10039T.</title>
        <authorList>
            <person name="Counts J.A."/>
            <person name="Kelly R.M."/>
        </authorList>
    </citation>
    <scope>NUCLEOTIDE SEQUENCE [LARGE SCALE GENOMIC DNA]</scope>
    <source>
        <strain evidence="1 2">JP7</strain>
    </source>
</reference>
<keyword evidence="2" id="KW-1185">Reference proteome</keyword>
<sequence length="96" mass="11342">MQWNFKNNKINSNNNYNNLVCSVDEIASSKSIQEIKAKYNISQQIIHKFVSEYIIKVHVEKKLSENEFLNKFELPREAKLELVTDIKQQLSKKENI</sequence>
<name>A0A2U9IK09_9CREN</name>
<proteinExistence type="predicted"/>
<dbReference type="RefSeq" id="WP_110379240.1">
    <property type="nucleotide sequence ID" value="NZ_CP029288.2"/>
</dbReference>
<evidence type="ECO:0000313" key="2">
    <source>
        <dbReference type="Proteomes" id="UP000248410"/>
    </source>
</evidence>
<dbReference type="KEGG" id="asul:DFR86_01495"/>
<dbReference type="Proteomes" id="UP000248410">
    <property type="component" value="Chromosome"/>
</dbReference>
<accession>A0A2U9IK09</accession>
<dbReference type="GeneID" id="36836602"/>
<protein>
    <submittedName>
        <fullName evidence="1">Uncharacterized protein</fullName>
    </submittedName>
</protein>
<dbReference type="OrthoDB" id="383198at2157"/>
<evidence type="ECO:0000313" key="1">
    <source>
        <dbReference type="EMBL" id="AWR96350.1"/>
    </source>
</evidence>
<dbReference type="AlphaFoldDB" id="A0A2U9IK09"/>
<gene>
    <name evidence="1" type="ORF">DFR86_01495</name>
</gene>
<dbReference type="EMBL" id="CP029288">
    <property type="protein sequence ID" value="AWR96350.1"/>
    <property type="molecule type" value="Genomic_DNA"/>
</dbReference>